<feature type="signal peptide" evidence="2">
    <location>
        <begin position="1"/>
        <end position="22"/>
    </location>
</feature>
<sequence length="263" mass="27206">MKTLTFSALLLLPALAAAPAVAQTRTAAKPAAAPVKTTTATKPATTTKATTAAAKPAAPAKSATQAAPAEATPAEAPAAATKSAPKAASQTSSATNNFVKGSTAINLGVGLGLGYGYYGGSLKATPAMSLSVERGFIEGLGPGTIGIGALIGYKGYSYDYGGSQYKAKWTNLLVSARGTYHYNILENPKLDTYAGISVGVRMQTWKDTYYDNTPGLKDYSSSSAYVTSGFFIGGRYFFTDNIGAFSEIGYDMNYLKLGLTAKF</sequence>
<reference evidence="4" key="1">
    <citation type="journal article" date="2019" name="Int. J. Syst. Evol. Microbiol.">
        <title>The Global Catalogue of Microorganisms (GCM) 10K type strain sequencing project: providing services to taxonomists for standard genome sequencing and annotation.</title>
        <authorList>
            <consortium name="The Broad Institute Genomics Platform"/>
            <consortium name="The Broad Institute Genome Sequencing Center for Infectious Disease"/>
            <person name="Wu L."/>
            <person name="Ma J."/>
        </authorList>
    </citation>
    <scope>NUCLEOTIDE SEQUENCE [LARGE SCALE GENOMIC DNA]</scope>
    <source>
        <strain evidence="4">JCM 17924</strain>
    </source>
</reference>
<keyword evidence="2" id="KW-0732">Signal</keyword>
<keyword evidence="4" id="KW-1185">Reference proteome</keyword>
<protein>
    <recommendedName>
        <fullName evidence="5">Outer membrane protein beta-barrel domain-containing protein</fullName>
    </recommendedName>
</protein>
<evidence type="ECO:0000313" key="4">
    <source>
        <dbReference type="Proteomes" id="UP001500454"/>
    </source>
</evidence>
<evidence type="ECO:0000256" key="1">
    <source>
        <dbReference type="SAM" id="MobiDB-lite"/>
    </source>
</evidence>
<gene>
    <name evidence="3" type="ORF">GCM10023186_22960</name>
</gene>
<evidence type="ECO:0008006" key="5">
    <source>
        <dbReference type="Google" id="ProtNLM"/>
    </source>
</evidence>
<comment type="caution">
    <text evidence="3">The sequence shown here is derived from an EMBL/GenBank/DDBJ whole genome shotgun (WGS) entry which is preliminary data.</text>
</comment>
<dbReference type="Proteomes" id="UP001500454">
    <property type="component" value="Unassembled WGS sequence"/>
</dbReference>
<evidence type="ECO:0000313" key="3">
    <source>
        <dbReference type="EMBL" id="GAA4382536.1"/>
    </source>
</evidence>
<accession>A0ABP8J052</accession>
<feature type="region of interest" description="Disordered" evidence="1">
    <location>
        <begin position="26"/>
        <end position="93"/>
    </location>
</feature>
<dbReference type="RefSeq" id="WP_345224306.1">
    <property type="nucleotide sequence ID" value="NZ_BAABHA010000006.1"/>
</dbReference>
<evidence type="ECO:0000256" key="2">
    <source>
        <dbReference type="SAM" id="SignalP"/>
    </source>
</evidence>
<feature type="chain" id="PRO_5047005439" description="Outer membrane protein beta-barrel domain-containing protein" evidence="2">
    <location>
        <begin position="23"/>
        <end position="263"/>
    </location>
</feature>
<dbReference type="EMBL" id="BAABHA010000006">
    <property type="protein sequence ID" value="GAA4382536.1"/>
    <property type="molecule type" value="Genomic_DNA"/>
</dbReference>
<organism evidence="3 4">
    <name type="scientific">Hymenobacter koreensis</name>
    <dbReference type="NCBI Taxonomy" id="1084523"/>
    <lineage>
        <taxon>Bacteria</taxon>
        <taxon>Pseudomonadati</taxon>
        <taxon>Bacteroidota</taxon>
        <taxon>Cytophagia</taxon>
        <taxon>Cytophagales</taxon>
        <taxon>Hymenobacteraceae</taxon>
        <taxon>Hymenobacter</taxon>
    </lineage>
</organism>
<proteinExistence type="predicted"/>
<name>A0ABP8J052_9BACT</name>